<dbReference type="InterPro" id="IPR017871">
    <property type="entry name" value="ABC_transporter-like_CS"/>
</dbReference>
<dbReference type="SUPFAM" id="SSF52540">
    <property type="entry name" value="P-loop containing nucleoside triphosphate hydrolases"/>
    <property type="match status" value="1"/>
</dbReference>
<dbReference type="PROSITE" id="PS00211">
    <property type="entry name" value="ABC_TRANSPORTER_1"/>
    <property type="match status" value="1"/>
</dbReference>
<evidence type="ECO:0000256" key="1">
    <source>
        <dbReference type="ARBA" id="ARBA00005417"/>
    </source>
</evidence>
<dbReference type="AlphaFoldDB" id="A0AA44BDN3"/>
<dbReference type="NCBIfam" id="TIGR01727">
    <property type="entry name" value="oligo_HPY"/>
    <property type="match status" value="1"/>
</dbReference>
<dbReference type="InterPro" id="IPR013563">
    <property type="entry name" value="Oligopep_ABC_C"/>
</dbReference>
<dbReference type="InterPro" id="IPR003593">
    <property type="entry name" value="AAA+_ATPase"/>
</dbReference>
<evidence type="ECO:0000256" key="3">
    <source>
        <dbReference type="ARBA" id="ARBA00022741"/>
    </source>
</evidence>
<sequence>MSESPLIQIEDLKKYYLVKKGIKDYFKKEKVYVKAIDGINLTIEKGEILGLAGESGSGKTTTGEILVRLQDPTNGSITIGGHPLSGTDRESQKAFRKEVQMIFQDPYETLNPRFNVFDTIAEPLRIHGLKDKKTLYEKVIEVLEIAELKPAEHYVHRYPHELSGGQRQRVAIARGIVVNPLVLVADEPVSMLDVSIRADILNLLKDLRKKMGLTMLYISHDLSTIKYLCDRMAIMYLGKIMEIGPVDEIVKNPQHPYTQVLLSAVPVADPNYIKERILIDDEAPDQINLPVGCRFSPRCPYVKDECKTCDHSFQEVSKGHHHACIFKKEDLVKNENHQIKALK</sequence>
<reference evidence="6 7" key="1">
    <citation type="submission" date="2019-04" db="EMBL/GenBank/DDBJ databases">
        <title>Isachenkonia alkalipeptolytica gen. nov. sp. nov. a new anaerobic, alkiliphilic organothrophic bacterium capable to reduce synthesized ferrihydrite isolated from a soda lake.</title>
        <authorList>
            <person name="Toshchakov S.V."/>
            <person name="Zavarzina D.G."/>
            <person name="Zhilina T.N."/>
            <person name="Kostrikina N.A."/>
            <person name="Kublanov I.V."/>
        </authorList>
    </citation>
    <scope>NUCLEOTIDE SEQUENCE [LARGE SCALE GENOMIC DNA]</scope>
    <source>
        <strain evidence="6 7">Z-1701</strain>
    </source>
</reference>
<keyword evidence="4 6" id="KW-0067">ATP-binding</keyword>
<comment type="caution">
    <text evidence="6">The sequence shown here is derived from an EMBL/GenBank/DDBJ whole genome shotgun (WGS) entry which is preliminary data.</text>
</comment>
<feature type="domain" description="ABC transporter" evidence="5">
    <location>
        <begin position="7"/>
        <end position="262"/>
    </location>
</feature>
<evidence type="ECO:0000259" key="5">
    <source>
        <dbReference type="PROSITE" id="PS50893"/>
    </source>
</evidence>
<dbReference type="FunFam" id="3.40.50.300:FF:000016">
    <property type="entry name" value="Oligopeptide ABC transporter ATP-binding component"/>
    <property type="match status" value="1"/>
</dbReference>
<dbReference type="EMBL" id="SUMG01000006">
    <property type="protein sequence ID" value="NBG88152.1"/>
    <property type="molecule type" value="Genomic_DNA"/>
</dbReference>
<keyword evidence="2" id="KW-0813">Transport</keyword>
<comment type="similarity">
    <text evidence="1">Belongs to the ABC transporter superfamily.</text>
</comment>
<evidence type="ECO:0000256" key="2">
    <source>
        <dbReference type="ARBA" id="ARBA00022448"/>
    </source>
</evidence>
<gene>
    <name evidence="6" type="ORF">ISALK_06520</name>
</gene>
<dbReference type="InterPro" id="IPR003439">
    <property type="entry name" value="ABC_transporter-like_ATP-bd"/>
</dbReference>
<dbReference type="Pfam" id="PF08352">
    <property type="entry name" value="oligo_HPY"/>
    <property type="match status" value="1"/>
</dbReference>
<accession>A0AA44BDN3</accession>
<dbReference type="InterPro" id="IPR050319">
    <property type="entry name" value="ABC_transp_ATP-bind"/>
</dbReference>
<dbReference type="PANTHER" id="PTHR43776:SF8">
    <property type="entry name" value="ABC TRANSPORTER, ATP-BINDING PROTEIN"/>
    <property type="match status" value="1"/>
</dbReference>
<dbReference type="RefSeq" id="WP_160720382.1">
    <property type="nucleotide sequence ID" value="NZ_SUMG01000006.1"/>
</dbReference>
<dbReference type="PANTHER" id="PTHR43776">
    <property type="entry name" value="TRANSPORT ATP-BINDING PROTEIN"/>
    <property type="match status" value="1"/>
</dbReference>
<evidence type="ECO:0000313" key="7">
    <source>
        <dbReference type="Proteomes" id="UP000449710"/>
    </source>
</evidence>
<name>A0AA44BDN3_9CLOT</name>
<dbReference type="Proteomes" id="UP000449710">
    <property type="component" value="Unassembled WGS sequence"/>
</dbReference>
<dbReference type="CDD" id="cd03257">
    <property type="entry name" value="ABC_NikE_OppD_transporters"/>
    <property type="match status" value="1"/>
</dbReference>
<organism evidence="6 7">
    <name type="scientific">Isachenkonia alkalipeptolytica</name>
    <dbReference type="NCBI Taxonomy" id="2565777"/>
    <lineage>
        <taxon>Bacteria</taxon>
        <taxon>Bacillati</taxon>
        <taxon>Bacillota</taxon>
        <taxon>Clostridia</taxon>
        <taxon>Eubacteriales</taxon>
        <taxon>Clostridiaceae</taxon>
        <taxon>Isachenkonia</taxon>
    </lineage>
</organism>
<dbReference type="SMART" id="SM00382">
    <property type="entry name" value="AAA"/>
    <property type="match status" value="1"/>
</dbReference>
<keyword evidence="7" id="KW-1185">Reference proteome</keyword>
<dbReference type="GO" id="GO:0015833">
    <property type="term" value="P:peptide transport"/>
    <property type="evidence" value="ECO:0007669"/>
    <property type="project" value="InterPro"/>
</dbReference>
<dbReference type="GO" id="GO:0055085">
    <property type="term" value="P:transmembrane transport"/>
    <property type="evidence" value="ECO:0007669"/>
    <property type="project" value="UniProtKB-ARBA"/>
</dbReference>
<dbReference type="InterPro" id="IPR027417">
    <property type="entry name" value="P-loop_NTPase"/>
</dbReference>
<protein>
    <submittedName>
        <fullName evidence="6">ABC transporter ATP-binding protein</fullName>
    </submittedName>
</protein>
<evidence type="ECO:0000256" key="4">
    <source>
        <dbReference type="ARBA" id="ARBA00022840"/>
    </source>
</evidence>
<keyword evidence="3" id="KW-0547">Nucleotide-binding</keyword>
<dbReference type="PROSITE" id="PS50893">
    <property type="entry name" value="ABC_TRANSPORTER_2"/>
    <property type="match status" value="1"/>
</dbReference>
<dbReference type="Pfam" id="PF00005">
    <property type="entry name" value="ABC_tran"/>
    <property type="match status" value="1"/>
</dbReference>
<dbReference type="Gene3D" id="3.40.50.300">
    <property type="entry name" value="P-loop containing nucleotide triphosphate hydrolases"/>
    <property type="match status" value="1"/>
</dbReference>
<proteinExistence type="inferred from homology"/>
<dbReference type="GO" id="GO:0016887">
    <property type="term" value="F:ATP hydrolysis activity"/>
    <property type="evidence" value="ECO:0007669"/>
    <property type="project" value="InterPro"/>
</dbReference>
<evidence type="ECO:0000313" key="6">
    <source>
        <dbReference type="EMBL" id="NBG88152.1"/>
    </source>
</evidence>
<dbReference type="GO" id="GO:0005524">
    <property type="term" value="F:ATP binding"/>
    <property type="evidence" value="ECO:0007669"/>
    <property type="project" value="UniProtKB-KW"/>
</dbReference>